<sequence>MHLYDLHSTPPSQLRPPVLKILDTPLTQTTKIKLLVSPSTQTLLQRTQDATIARARRLFAFSQRATSSAGPVALRTLFTALVLPVGVLCPCVLPHQASRVARLTSVQRRAAFAILKRSSPPDRPYRDYRTPELLRAVGWQPLAQRYDAASLGCFWQSSALSVPPTHWQGIFVAPGPTTWPPSLPAQCATRTPFFRTW</sequence>
<evidence type="ECO:0000313" key="2">
    <source>
        <dbReference type="Proteomes" id="UP000821853"/>
    </source>
</evidence>
<keyword evidence="2" id="KW-1185">Reference proteome</keyword>
<dbReference type="VEuPathDB" id="VectorBase:HLOH_065503"/>
<name>A0A9J6FI08_HAELO</name>
<dbReference type="AlphaFoldDB" id="A0A9J6FI08"/>
<reference evidence="1 2" key="1">
    <citation type="journal article" date="2020" name="Cell">
        <title>Large-Scale Comparative Analyses of Tick Genomes Elucidate Their Genetic Diversity and Vector Capacities.</title>
        <authorList>
            <consortium name="Tick Genome and Microbiome Consortium (TIGMIC)"/>
            <person name="Jia N."/>
            <person name="Wang J."/>
            <person name="Shi W."/>
            <person name="Du L."/>
            <person name="Sun Y."/>
            <person name="Zhan W."/>
            <person name="Jiang J.F."/>
            <person name="Wang Q."/>
            <person name="Zhang B."/>
            <person name="Ji P."/>
            <person name="Bell-Sakyi L."/>
            <person name="Cui X.M."/>
            <person name="Yuan T.T."/>
            <person name="Jiang B.G."/>
            <person name="Yang W.F."/>
            <person name="Lam T.T."/>
            <person name="Chang Q.C."/>
            <person name="Ding S.J."/>
            <person name="Wang X.J."/>
            <person name="Zhu J.G."/>
            <person name="Ruan X.D."/>
            <person name="Zhao L."/>
            <person name="Wei J.T."/>
            <person name="Ye R.Z."/>
            <person name="Que T.C."/>
            <person name="Du C.H."/>
            <person name="Zhou Y.H."/>
            <person name="Cheng J.X."/>
            <person name="Dai P.F."/>
            <person name="Guo W.B."/>
            <person name="Han X.H."/>
            <person name="Huang E.J."/>
            <person name="Li L.F."/>
            <person name="Wei W."/>
            <person name="Gao Y.C."/>
            <person name="Liu J.Z."/>
            <person name="Shao H.Z."/>
            <person name="Wang X."/>
            <person name="Wang C.C."/>
            <person name="Yang T.C."/>
            <person name="Huo Q.B."/>
            <person name="Li W."/>
            <person name="Chen H.Y."/>
            <person name="Chen S.E."/>
            <person name="Zhou L.G."/>
            <person name="Ni X.B."/>
            <person name="Tian J.H."/>
            <person name="Sheng Y."/>
            <person name="Liu T."/>
            <person name="Pan Y.S."/>
            <person name="Xia L.Y."/>
            <person name="Li J."/>
            <person name="Zhao F."/>
            <person name="Cao W.C."/>
        </authorList>
    </citation>
    <scope>NUCLEOTIDE SEQUENCE [LARGE SCALE GENOMIC DNA]</scope>
    <source>
        <strain evidence="1">HaeL-2018</strain>
    </source>
</reference>
<dbReference type="Proteomes" id="UP000821853">
    <property type="component" value="Unassembled WGS sequence"/>
</dbReference>
<protein>
    <submittedName>
        <fullName evidence="1">Uncharacterized protein</fullName>
    </submittedName>
</protein>
<gene>
    <name evidence="1" type="ORF">HPB48_010600</name>
</gene>
<organism evidence="1 2">
    <name type="scientific">Haemaphysalis longicornis</name>
    <name type="common">Bush tick</name>
    <dbReference type="NCBI Taxonomy" id="44386"/>
    <lineage>
        <taxon>Eukaryota</taxon>
        <taxon>Metazoa</taxon>
        <taxon>Ecdysozoa</taxon>
        <taxon>Arthropoda</taxon>
        <taxon>Chelicerata</taxon>
        <taxon>Arachnida</taxon>
        <taxon>Acari</taxon>
        <taxon>Parasitiformes</taxon>
        <taxon>Ixodida</taxon>
        <taxon>Ixodoidea</taxon>
        <taxon>Ixodidae</taxon>
        <taxon>Haemaphysalinae</taxon>
        <taxon>Haemaphysalis</taxon>
    </lineage>
</organism>
<comment type="caution">
    <text evidence="1">The sequence shown here is derived from an EMBL/GenBank/DDBJ whole genome shotgun (WGS) entry which is preliminary data.</text>
</comment>
<dbReference type="EMBL" id="JABSTR010000003">
    <property type="protein sequence ID" value="KAH9365998.1"/>
    <property type="molecule type" value="Genomic_DNA"/>
</dbReference>
<proteinExistence type="predicted"/>
<accession>A0A9J6FI08</accession>
<evidence type="ECO:0000313" key="1">
    <source>
        <dbReference type="EMBL" id="KAH9365998.1"/>
    </source>
</evidence>